<dbReference type="AlphaFoldDB" id="A0A154QI70"/>
<evidence type="ECO:0000256" key="1">
    <source>
        <dbReference type="SAM" id="MobiDB-lite"/>
    </source>
</evidence>
<organism evidence="2 3">
    <name type="scientific">Rhodanobacter thiooxydans</name>
    <dbReference type="NCBI Taxonomy" id="416169"/>
    <lineage>
        <taxon>Bacteria</taxon>
        <taxon>Pseudomonadati</taxon>
        <taxon>Pseudomonadota</taxon>
        <taxon>Gammaproteobacteria</taxon>
        <taxon>Lysobacterales</taxon>
        <taxon>Rhodanobacteraceae</taxon>
        <taxon>Rhodanobacter</taxon>
    </lineage>
</organism>
<gene>
    <name evidence="2" type="ORF">RHOFW104T7_11365</name>
</gene>
<dbReference type="STRING" id="416169.RHOFW104T7_11365"/>
<name>A0A154QI70_9GAMM</name>
<comment type="caution">
    <text evidence="2">The sequence shown here is derived from an EMBL/GenBank/DDBJ whole genome shotgun (WGS) entry which is preliminary data.</text>
</comment>
<sequence>MMHPSIRPSAPPVPASMAVPESLQAAADDVDETPPLHADYNLRRLVVDSLEHYLLPAGEDGERFRVR</sequence>
<proteinExistence type="predicted"/>
<protein>
    <submittedName>
        <fullName evidence="2">Uncharacterized protein</fullName>
    </submittedName>
</protein>
<reference evidence="2 3" key="1">
    <citation type="journal article" date="2016" name="MBio">
        <title>Lateral Gene Transfer in a Heavy Metal-Contaminated-Groundwater Microbial Community.</title>
        <authorList>
            <person name="Hemme C.L."/>
            <person name="Green S.J."/>
            <person name="Rishishwar L."/>
            <person name="Prakash O."/>
            <person name="Pettenato A."/>
            <person name="Chakraborty R."/>
            <person name="Deutschbauer A.M."/>
            <person name="Van Nostrand J.D."/>
            <person name="Wu L."/>
            <person name="He Z."/>
            <person name="Jordan I.K."/>
            <person name="Hazen T.C."/>
            <person name="Arkin A.P."/>
            <person name="Kostka J.E."/>
            <person name="Zhou J."/>
        </authorList>
    </citation>
    <scope>NUCLEOTIDE SEQUENCE [LARGE SCALE GENOMIC DNA]</scope>
    <source>
        <strain evidence="2 3">FW104-T7</strain>
    </source>
</reference>
<keyword evidence="3" id="KW-1185">Reference proteome</keyword>
<dbReference type="Proteomes" id="UP000076131">
    <property type="component" value="Unassembled WGS sequence"/>
</dbReference>
<dbReference type="RefSeq" id="WP_008437860.1">
    <property type="nucleotide sequence ID" value="NZ_LVJS01000038.1"/>
</dbReference>
<accession>A0A154QI70</accession>
<feature type="region of interest" description="Disordered" evidence="1">
    <location>
        <begin position="1"/>
        <end position="34"/>
    </location>
</feature>
<evidence type="ECO:0000313" key="3">
    <source>
        <dbReference type="Proteomes" id="UP000076131"/>
    </source>
</evidence>
<dbReference type="EMBL" id="LVJS01000038">
    <property type="protein sequence ID" value="KZC23863.1"/>
    <property type="molecule type" value="Genomic_DNA"/>
</dbReference>
<evidence type="ECO:0000313" key="2">
    <source>
        <dbReference type="EMBL" id="KZC23863.1"/>
    </source>
</evidence>